<proteinExistence type="predicted"/>
<organism evidence="2 3">
    <name type="scientific">Phytophthora megakarya</name>
    <dbReference type="NCBI Taxonomy" id="4795"/>
    <lineage>
        <taxon>Eukaryota</taxon>
        <taxon>Sar</taxon>
        <taxon>Stramenopiles</taxon>
        <taxon>Oomycota</taxon>
        <taxon>Peronosporomycetes</taxon>
        <taxon>Peronosporales</taxon>
        <taxon>Peronosporaceae</taxon>
        <taxon>Phytophthora</taxon>
    </lineage>
</organism>
<reference evidence="3" key="1">
    <citation type="submission" date="2017-03" db="EMBL/GenBank/DDBJ databases">
        <title>Phytopthora megakarya and P. palmivora, two closely related causual agents of cacao black pod achieved similar genome size and gene model numbers by different mechanisms.</title>
        <authorList>
            <person name="Ali S."/>
            <person name="Shao J."/>
            <person name="Larry D.J."/>
            <person name="Kronmiller B."/>
            <person name="Shen D."/>
            <person name="Strem M.D."/>
            <person name="Melnick R.L."/>
            <person name="Guiltinan M.J."/>
            <person name="Tyler B.M."/>
            <person name="Meinhardt L.W."/>
            <person name="Bailey B.A."/>
        </authorList>
    </citation>
    <scope>NUCLEOTIDE SEQUENCE [LARGE SCALE GENOMIC DNA]</scope>
    <source>
        <strain evidence="3">zdho120</strain>
    </source>
</reference>
<evidence type="ECO:0000313" key="3">
    <source>
        <dbReference type="Proteomes" id="UP000198211"/>
    </source>
</evidence>
<evidence type="ECO:0000313" key="2">
    <source>
        <dbReference type="EMBL" id="OWZ09181.1"/>
    </source>
</evidence>
<feature type="region of interest" description="Disordered" evidence="1">
    <location>
        <begin position="161"/>
        <end position="221"/>
    </location>
</feature>
<gene>
    <name evidence="2" type="ORF">PHMEG_00018156</name>
</gene>
<feature type="compositionally biased region" description="Basic and acidic residues" evidence="1">
    <location>
        <begin position="161"/>
        <end position="176"/>
    </location>
</feature>
<dbReference type="Proteomes" id="UP000198211">
    <property type="component" value="Unassembled WGS sequence"/>
</dbReference>
<name>A0A225VUG9_9STRA</name>
<comment type="caution">
    <text evidence="2">The sequence shown here is derived from an EMBL/GenBank/DDBJ whole genome shotgun (WGS) entry which is preliminary data.</text>
</comment>
<dbReference type="AlphaFoldDB" id="A0A225VUG9"/>
<feature type="compositionally biased region" description="Basic and acidic residues" evidence="1">
    <location>
        <begin position="189"/>
        <end position="209"/>
    </location>
</feature>
<protein>
    <submittedName>
        <fullName evidence="2">Cleavage induced protein</fullName>
    </submittedName>
</protein>
<keyword evidence="3" id="KW-1185">Reference proteome</keyword>
<dbReference type="EMBL" id="NBNE01002883">
    <property type="protein sequence ID" value="OWZ09181.1"/>
    <property type="molecule type" value="Genomic_DNA"/>
</dbReference>
<dbReference type="OrthoDB" id="123361at2759"/>
<sequence length="221" mass="26125">MARAVLVGWLKLRKEYEEYTKGRCKDGTEDVNQSSATDDFLLKTIHEITDSFQNQELPDVKELFREELHMNTTNTDIDARVIEYFNLCNYLIKKHGFTSFYLEERGAKEKFKLLVNSLPKGLKNKVQNELAYRIAWTKSDARKQYELVRIKAKEQEIEERALKKDNISRHKDEKTNIKLNPKQNKRHNERHDHKPIKRIEQERGNDHQKKTNGQSGRIAAK</sequence>
<evidence type="ECO:0000256" key="1">
    <source>
        <dbReference type="SAM" id="MobiDB-lite"/>
    </source>
</evidence>
<accession>A0A225VUG9</accession>